<dbReference type="Pfam" id="PF04082">
    <property type="entry name" value="Fungal_trans"/>
    <property type="match status" value="1"/>
</dbReference>
<reference evidence="10" key="2">
    <citation type="submission" date="2021-02" db="EMBL/GenBank/DDBJ databases">
        <title>Aspergillus puulaauensis MK2 genome sequence.</title>
        <authorList>
            <person name="Futagami T."/>
            <person name="Mori K."/>
            <person name="Kadooka C."/>
            <person name="Tanaka T."/>
        </authorList>
    </citation>
    <scope>NUCLEOTIDE SEQUENCE</scope>
    <source>
        <strain evidence="10">MK2</strain>
    </source>
</reference>
<dbReference type="SMART" id="SM00355">
    <property type="entry name" value="ZnF_C2H2"/>
    <property type="match status" value="2"/>
</dbReference>
<reference evidence="10" key="1">
    <citation type="submission" date="2021-01" db="EMBL/GenBank/DDBJ databases">
        <authorList>
            <consortium name="Aspergillus puulaauensis MK2 genome sequencing consortium"/>
            <person name="Kazuki M."/>
            <person name="Futagami T."/>
        </authorList>
    </citation>
    <scope>NUCLEOTIDE SEQUENCE</scope>
    <source>
        <strain evidence="10">MK2</strain>
    </source>
</reference>
<evidence type="ECO:0000313" key="10">
    <source>
        <dbReference type="EMBL" id="BCS21522.1"/>
    </source>
</evidence>
<organism evidence="10 11">
    <name type="scientific">Aspergillus puulaauensis</name>
    <dbReference type="NCBI Taxonomy" id="1220207"/>
    <lineage>
        <taxon>Eukaryota</taxon>
        <taxon>Fungi</taxon>
        <taxon>Dikarya</taxon>
        <taxon>Ascomycota</taxon>
        <taxon>Pezizomycotina</taxon>
        <taxon>Eurotiomycetes</taxon>
        <taxon>Eurotiomycetidae</taxon>
        <taxon>Eurotiales</taxon>
        <taxon>Aspergillaceae</taxon>
        <taxon>Aspergillus</taxon>
    </lineage>
</organism>
<accession>A0A7R8AKE6</accession>
<dbReference type="KEGG" id="apuu:APUU_21954S"/>
<evidence type="ECO:0000256" key="4">
    <source>
        <dbReference type="ARBA" id="ARBA00022771"/>
    </source>
</evidence>
<feature type="domain" description="C2H2-type" evidence="9">
    <location>
        <begin position="8"/>
        <end position="35"/>
    </location>
</feature>
<dbReference type="InterPro" id="IPR013087">
    <property type="entry name" value="Znf_C2H2_type"/>
</dbReference>
<dbReference type="GO" id="GO:0000978">
    <property type="term" value="F:RNA polymerase II cis-regulatory region sequence-specific DNA binding"/>
    <property type="evidence" value="ECO:0007669"/>
    <property type="project" value="InterPro"/>
</dbReference>
<keyword evidence="3" id="KW-0677">Repeat</keyword>
<dbReference type="PROSITE" id="PS00028">
    <property type="entry name" value="ZINC_FINGER_C2H2_1"/>
    <property type="match status" value="2"/>
</dbReference>
<evidence type="ECO:0000256" key="5">
    <source>
        <dbReference type="ARBA" id="ARBA00022833"/>
    </source>
</evidence>
<dbReference type="Gene3D" id="3.30.160.60">
    <property type="entry name" value="Classic Zinc Finger"/>
    <property type="match status" value="1"/>
</dbReference>
<dbReference type="PANTHER" id="PTHR40626:SF11">
    <property type="entry name" value="ZINC FINGER PROTEIN YPR022C"/>
    <property type="match status" value="1"/>
</dbReference>
<dbReference type="RefSeq" id="XP_041553716.1">
    <property type="nucleotide sequence ID" value="XM_041700764.1"/>
</dbReference>
<evidence type="ECO:0000256" key="8">
    <source>
        <dbReference type="SAM" id="MobiDB-lite"/>
    </source>
</evidence>
<dbReference type="AlphaFoldDB" id="A0A7R8AKE6"/>
<keyword evidence="4 7" id="KW-0863">Zinc-finger</keyword>
<dbReference type="GO" id="GO:0005634">
    <property type="term" value="C:nucleus"/>
    <property type="evidence" value="ECO:0007669"/>
    <property type="project" value="UniProtKB-SubCell"/>
</dbReference>
<dbReference type="InterPro" id="IPR007219">
    <property type="entry name" value="XnlR_reg_dom"/>
</dbReference>
<comment type="subcellular location">
    <subcellularLocation>
        <location evidence="1">Nucleus</location>
    </subcellularLocation>
</comment>
<name>A0A7R8AKE6_9EURO</name>
<protein>
    <recommendedName>
        <fullName evidence="9">C2H2-type domain-containing protein</fullName>
    </recommendedName>
</protein>
<dbReference type="GO" id="GO:0008270">
    <property type="term" value="F:zinc ion binding"/>
    <property type="evidence" value="ECO:0007669"/>
    <property type="project" value="UniProtKB-KW"/>
</dbReference>
<gene>
    <name evidence="10" type="ORF">APUU_21954S</name>
</gene>
<evidence type="ECO:0000256" key="1">
    <source>
        <dbReference type="ARBA" id="ARBA00004123"/>
    </source>
</evidence>
<dbReference type="GO" id="GO:0000981">
    <property type="term" value="F:DNA-binding transcription factor activity, RNA polymerase II-specific"/>
    <property type="evidence" value="ECO:0007669"/>
    <property type="project" value="InterPro"/>
</dbReference>
<dbReference type="PANTHER" id="PTHR40626">
    <property type="entry name" value="MIP31509P"/>
    <property type="match status" value="1"/>
</dbReference>
<keyword evidence="6" id="KW-0539">Nucleus</keyword>
<proteinExistence type="predicted"/>
<evidence type="ECO:0000256" key="3">
    <source>
        <dbReference type="ARBA" id="ARBA00022737"/>
    </source>
</evidence>
<dbReference type="InterPro" id="IPR051059">
    <property type="entry name" value="VerF-like"/>
</dbReference>
<dbReference type="EMBL" id="AP024444">
    <property type="protein sequence ID" value="BCS21522.1"/>
    <property type="molecule type" value="Genomic_DNA"/>
</dbReference>
<evidence type="ECO:0000259" key="9">
    <source>
        <dbReference type="PROSITE" id="PS50157"/>
    </source>
</evidence>
<dbReference type="GO" id="GO:0000785">
    <property type="term" value="C:chromatin"/>
    <property type="evidence" value="ECO:0007669"/>
    <property type="project" value="TreeGrafter"/>
</dbReference>
<dbReference type="Proteomes" id="UP000654913">
    <property type="component" value="Chromosome 2"/>
</dbReference>
<feature type="domain" description="C2H2-type" evidence="9">
    <location>
        <begin position="35"/>
        <end position="64"/>
    </location>
</feature>
<dbReference type="OrthoDB" id="6077919at2759"/>
<dbReference type="InterPro" id="IPR036236">
    <property type="entry name" value="Znf_C2H2_sf"/>
</dbReference>
<evidence type="ECO:0000256" key="2">
    <source>
        <dbReference type="ARBA" id="ARBA00022723"/>
    </source>
</evidence>
<evidence type="ECO:0000256" key="6">
    <source>
        <dbReference type="ARBA" id="ARBA00023242"/>
    </source>
</evidence>
<evidence type="ECO:0000313" key="11">
    <source>
        <dbReference type="Proteomes" id="UP000654913"/>
    </source>
</evidence>
<dbReference type="GeneID" id="64971527"/>
<keyword evidence="5" id="KW-0862">Zinc</keyword>
<dbReference type="GO" id="GO:0006351">
    <property type="term" value="P:DNA-templated transcription"/>
    <property type="evidence" value="ECO:0007669"/>
    <property type="project" value="InterPro"/>
</dbReference>
<evidence type="ECO:0000256" key="7">
    <source>
        <dbReference type="PROSITE-ProRule" id="PRU00042"/>
    </source>
</evidence>
<dbReference type="PROSITE" id="PS50157">
    <property type="entry name" value="ZINC_FINGER_C2H2_2"/>
    <property type="match status" value="2"/>
</dbReference>
<feature type="region of interest" description="Disordered" evidence="8">
    <location>
        <begin position="49"/>
        <end position="122"/>
    </location>
</feature>
<keyword evidence="11" id="KW-1185">Reference proteome</keyword>
<dbReference type="SUPFAM" id="SSF57667">
    <property type="entry name" value="beta-beta-alpha zinc fingers"/>
    <property type="match status" value="1"/>
</dbReference>
<keyword evidence="2" id="KW-0479">Metal-binding</keyword>
<sequence length="623" mass="71205">MNHGQMELICETCSARFQRDDHLRRHRLSHAEPRFKCADPQCGMRFHRRDAARRHEKSHQQTAAPKRRRPRRGILPCPRIATKPIHPVGPSSCDHDNHALSAPDNAAGGPLHESPNLISSSDTDQKSAMLMDCSQCAATNMLCDECISGLLPATGLGEQDWNAFRFCMQHFVRIHAQGFPFLHSSSWRMDWEQSGKLLAMAAVGGREIAPYAEISKVYFEMAVNRLEYFMVSMGDTSCITERDDSFHRRLLVCFETCILLIEYSVWSRHRELRQRGLKEFTHQAIVAVPVLADVMNSMPKHTRWPLWILLEESKRALWCFYCLGVKSGHFLNHPLSTPEIVKNMHLPCPDAVFEAPNSPAWRERNDSNNHQSGGPVLFREALYQLMSADRMRQLIVDETAKYSSHILICGVLDNYQTSITIPCNFATLDAYMELDMSRFRLRDDLMRALRYWKALFWHDPHELWHSKHPDHKLNDIMLWMYIEVQAWRCPESHPLSPLHRRVAAELALDIFSSISLTGFLEVGAKSPLYVERAVYFSSRCLASAMLTWLDGLKPPGNTGRTMPREDGALYEKLLDCLQGIPEVSSLCQVDGTSLPSNRLREATVRVWAIVTSDARWMDGGGEH</sequence>